<dbReference type="Pfam" id="PF03020">
    <property type="entry name" value="LEM"/>
    <property type="match status" value="1"/>
</dbReference>
<evidence type="ECO:0000256" key="2">
    <source>
        <dbReference type="ARBA" id="ARBA00023242"/>
    </source>
</evidence>
<feature type="region of interest" description="Disordered" evidence="3">
    <location>
        <begin position="72"/>
        <end position="107"/>
    </location>
</feature>
<sequence>MRVCSGILYAVSLELPKLKEIENSHTNKMDVTQLSNEELKEQLMKHGVTPGPIVATTRMVYEKKLLKLMGQGPAVPPLKQNGTGDVDQYSDSEEEDDFPPEGSTRTIIDSSYQRQNTMKVTATAASSTSKSEPIQPKEIGDVLTQMFPDEMNSPSGINATRRRPIKGAAGRPIQYNFDELLTRATERKNYKERNTYLVTKESKPAQRLVPVWLQILLFIFVVFLLFLVYQAMESNQENPFAYFLEKMSNQAASQPEQLDTRTTPDVDPQVAPE</sequence>
<keyword evidence="4" id="KW-0472">Membrane</keyword>
<feature type="region of interest" description="Disordered" evidence="3">
    <location>
        <begin position="253"/>
        <end position="273"/>
    </location>
</feature>
<dbReference type="PANTHER" id="PTHR12019">
    <property type="entry name" value="LAMINA-ASSOCIATED POLYPEPTIDE THYMOPOIETIN"/>
    <property type="match status" value="1"/>
</dbReference>
<protein>
    <recommendedName>
        <fullName evidence="5">LEM domain-containing protein</fullName>
    </recommendedName>
</protein>
<feature type="compositionally biased region" description="Acidic residues" evidence="3">
    <location>
        <begin position="88"/>
        <end position="99"/>
    </location>
</feature>
<gene>
    <name evidence="6" type="ORF">scyTo_0011795</name>
</gene>
<dbReference type="PROSITE" id="PS50954">
    <property type="entry name" value="LEM"/>
    <property type="match status" value="1"/>
</dbReference>
<evidence type="ECO:0000256" key="1">
    <source>
        <dbReference type="ARBA" id="ARBA00004123"/>
    </source>
</evidence>
<evidence type="ECO:0000256" key="3">
    <source>
        <dbReference type="SAM" id="MobiDB-lite"/>
    </source>
</evidence>
<dbReference type="SMART" id="SM00540">
    <property type="entry name" value="LEM"/>
    <property type="match status" value="1"/>
</dbReference>
<dbReference type="FunFam" id="1.10.720.40:FF:000002">
    <property type="entry name" value="Thymopoietin isoform alpha"/>
    <property type="match status" value="1"/>
</dbReference>
<dbReference type="OMA" id="PDEMNSP"/>
<feature type="transmembrane region" description="Helical" evidence="4">
    <location>
        <begin position="211"/>
        <end position="229"/>
    </location>
</feature>
<evidence type="ECO:0000256" key="4">
    <source>
        <dbReference type="SAM" id="Phobius"/>
    </source>
</evidence>
<keyword evidence="2" id="KW-0539">Nucleus</keyword>
<name>A0A401NV34_SCYTO</name>
<dbReference type="Gene3D" id="1.10.720.40">
    <property type="match status" value="1"/>
</dbReference>
<keyword evidence="7" id="KW-1185">Reference proteome</keyword>
<keyword evidence="4" id="KW-1133">Transmembrane helix</keyword>
<accession>A0A401NV34</accession>
<dbReference type="PANTHER" id="PTHR12019:SF9">
    <property type="entry name" value="THYMOPOIETIN"/>
    <property type="match status" value="1"/>
</dbReference>
<dbReference type="OrthoDB" id="6363067at2759"/>
<dbReference type="InterPro" id="IPR011015">
    <property type="entry name" value="LEM/LEM-like_dom_sf"/>
</dbReference>
<dbReference type="STRING" id="75743.A0A401NV34"/>
<dbReference type="EMBL" id="BFAA01005488">
    <property type="protein sequence ID" value="GCB64753.1"/>
    <property type="molecule type" value="Genomic_DNA"/>
</dbReference>
<comment type="caution">
    <text evidence="6">The sequence shown here is derived from an EMBL/GenBank/DDBJ whole genome shotgun (WGS) entry which is preliminary data.</text>
</comment>
<proteinExistence type="predicted"/>
<dbReference type="CDD" id="cd12940">
    <property type="entry name" value="LEM_LAP2_LEMD1"/>
    <property type="match status" value="1"/>
</dbReference>
<dbReference type="InterPro" id="IPR051656">
    <property type="entry name" value="LEM_domain"/>
</dbReference>
<dbReference type="GO" id="GO:0005635">
    <property type="term" value="C:nuclear envelope"/>
    <property type="evidence" value="ECO:0007669"/>
    <property type="project" value="UniProtKB-ARBA"/>
</dbReference>
<evidence type="ECO:0000313" key="6">
    <source>
        <dbReference type="EMBL" id="GCB64753.1"/>
    </source>
</evidence>
<feature type="domain" description="LEM" evidence="5">
    <location>
        <begin position="28"/>
        <end position="72"/>
    </location>
</feature>
<evidence type="ECO:0000259" key="5">
    <source>
        <dbReference type="PROSITE" id="PS50954"/>
    </source>
</evidence>
<dbReference type="SUPFAM" id="SSF63451">
    <property type="entry name" value="LEM domain"/>
    <property type="match status" value="1"/>
</dbReference>
<dbReference type="AlphaFoldDB" id="A0A401NV34"/>
<comment type="subcellular location">
    <subcellularLocation>
        <location evidence="1">Nucleus</location>
    </subcellularLocation>
</comment>
<keyword evidence="4" id="KW-0812">Transmembrane</keyword>
<dbReference type="Proteomes" id="UP000288216">
    <property type="component" value="Unassembled WGS sequence"/>
</dbReference>
<organism evidence="6 7">
    <name type="scientific">Scyliorhinus torazame</name>
    <name type="common">Cloudy catshark</name>
    <name type="synonym">Catulus torazame</name>
    <dbReference type="NCBI Taxonomy" id="75743"/>
    <lineage>
        <taxon>Eukaryota</taxon>
        <taxon>Metazoa</taxon>
        <taxon>Chordata</taxon>
        <taxon>Craniata</taxon>
        <taxon>Vertebrata</taxon>
        <taxon>Chondrichthyes</taxon>
        <taxon>Elasmobranchii</taxon>
        <taxon>Galeomorphii</taxon>
        <taxon>Galeoidea</taxon>
        <taxon>Carcharhiniformes</taxon>
        <taxon>Scyliorhinidae</taxon>
        <taxon>Scyliorhinus</taxon>
    </lineage>
</organism>
<evidence type="ECO:0000313" key="7">
    <source>
        <dbReference type="Proteomes" id="UP000288216"/>
    </source>
</evidence>
<reference evidence="6 7" key="1">
    <citation type="journal article" date="2018" name="Nat. Ecol. Evol.">
        <title>Shark genomes provide insights into elasmobranch evolution and the origin of vertebrates.</title>
        <authorList>
            <person name="Hara Y"/>
            <person name="Yamaguchi K"/>
            <person name="Onimaru K"/>
            <person name="Kadota M"/>
            <person name="Koyanagi M"/>
            <person name="Keeley SD"/>
            <person name="Tatsumi K"/>
            <person name="Tanaka K"/>
            <person name="Motone F"/>
            <person name="Kageyama Y"/>
            <person name="Nozu R"/>
            <person name="Adachi N"/>
            <person name="Nishimura O"/>
            <person name="Nakagawa R"/>
            <person name="Tanegashima C"/>
            <person name="Kiyatake I"/>
            <person name="Matsumoto R"/>
            <person name="Murakumo K"/>
            <person name="Nishida K"/>
            <person name="Terakita A"/>
            <person name="Kuratani S"/>
            <person name="Sato K"/>
            <person name="Hyodo S Kuraku.S."/>
        </authorList>
    </citation>
    <scope>NUCLEOTIDE SEQUENCE [LARGE SCALE GENOMIC DNA]</scope>
</reference>
<dbReference type="InterPro" id="IPR003887">
    <property type="entry name" value="LEM_dom"/>
</dbReference>